<dbReference type="Pfam" id="PF17853">
    <property type="entry name" value="GGDEF_2"/>
    <property type="match status" value="1"/>
</dbReference>
<comment type="caution">
    <text evidence="4">The sequence shown here is derived from an EMBL/GenBank/DDBJ whole genome shotgun (WGS) entry which is preliminary data.</text>
</comment>
<sequence length="400" mass="43736">MAPAPKTKEQTLNWLRTISGELSTQTLKRLEDTLSWYGDMPPGRRSAVGLVAQAGITSFISWFDDPRSTPWIAADVFGAAPRELLRSVSLQQTLQLIRVTVEVVEERVKDGGEALREAILLYSREIAFGAADVYARAAEARGLWDARLEALVVDSILSGEYDDELPSRIAALGWHGHGEVCVLVGTTPQMLDVDQLRRAARHMAADVLIGVQGNRLVLVIGRARPAPADSEDVGTSAALTFMEIARQLEPIFGPGHLVLGHEVPNLVDASKSAKAALAGFAVARSWRNAPRPVQADDLLPERALAGDPLARATLIHRIYRPLQAHSTELLTTLWCYLDNGRSLEATARELFVHPNTVRYRLKRVSEVIGYDATGAREALILQSALIIGSISDHDGSTRRR</sequence>
<dbReference type="InterPro" id="IPR041522">
    <property type="entry name" value="CdaR_GGDEF"/>
</dbReference>
<proteinExistence type="inferred from homology"/>
<evidence type="ECO:0000313" key="4">
    <source>
        <dbReference type="EMBL" id="TFB91978.1"/>
    </source>
</evidence>
<dbReference type="AlphaFoldDB" id="A0A1H8DD63"/>
<protein>
    <submittedName>
        <fullName evidence="4">PucR family transcriptional regulator</fullName>
    </submittedName>
</protein>
<dbReference type="Gene3D" id="1.10.10.2840">
    <property type="entry name" value="PucR C-terminal helix-turn-helix domain"/>
    <property type="match status" value="1"/>
</dbReference>
<dbReference type="STRING" id="1424661.SAMN05216281_103236"/>
<evidence type="ECO:0000256" key="1">
    <source>
        <dbReference type="ARBA" id="ARBA00006754"/>
    </source>
</evidence>
<organism evidence="4 5">
    <name type="scientific">Cryobacterium luteum</name>
    <dbReference type="NCBI Taxonomy" id="1424661"/>
    <lineage>
        <taxon>Bacteria</taxon>
        <taxon>Bacillati</taxon>
        <taxon>Actinomycetota</taxon>
        <taxon>Actinomycetes</taxon>
        <taxon>Micrococcales</taxon>
        <taxon>Microbacteriaceae</taxon>
        <taxon>Cryobacterium</taxon>
    </lineage>
</organism>
<dbReference type="Pfam" id="PF13556">
    <property type="entry name" value="HTH_30"/>
    <property type="match status" value="1"/>
</dbReference>
<name>A0A1H8DD63_9MICO</name>
<dbReference type="OrthoDB" id="3246591at2"/>
<reference evidence="4 5" key="1">
    <citation type="submission" date="2019-03" db="EMBL/GenBank/DDBJ databases">
        <title>Genomics of glacier-inhabiting Cryobacterium strains.</title>
        <authorList>
            <person name="Liu Q."/>
            <person name="Xin Y.-H."/>
        </authorList>
    </citation>
    <scope>NUCLEOTIDE SEQUENCE [LARGE SCALE GENOMIC DNA]</scope>
    <source>
        <strain evidence="4 5">Hh15</strain>
    </source>
</reference>
<dbReference type="InterPro" id="IPR042070">
    <property type="entry name" value="PucR_C-HTH_sf"/>
</dbReference>
<dbReference type="InterPro" id="IPR025736">
    <property type="entry name" value="PucR_C-HTH_dom"/>
</dbReference>
<dbReference type="PANTHER" id="PTHR33744">
    <property type="entry name" value="CARBOHYDRATE DIACID REGULATOR"/>
    <property type="match status" value="1"/>
</dbReference>
<dbReference type="PANTHER" id="PTHR33744:SF7">
    <property type="entry name" value="PUCR FAMILY TRANSCRIPTIONAL REGULATOR"/>
    <property type="match status" value="1"/>
</dbReference>
<dbReference type="RefSeq" id="WP_092108053.1">
    <property type="nucleotide sequence ID" value="NZ_FOCN01000003.1"/>
</dbReference>
<evidence type="ECO:0000259" key="2">
    <source>
        <dbReference type="Pfam" id="PF13556"/>
    </source>
</evidence>
<keyword evidence="5" id="KW-1185">Reference proteome</keyword>
<accession>A0A1H8DD63</accession>
<comment type="similarity">
    <text evidence="1">Belongs to the CdaR family.</text>
</comment>
<dbReference type="EMBL" id="SOFF01000020">
    <property type="protein sequence ID" value="TFB91978.1"/>
    <property type="molecule type" value="Genomic_DNA"/>
</dbReference>
<dbReference type="Proteomes" id="UP000297654">
    <property type="component" value="Unassembled WGS sequence"/>
</dbReference>
<feature type="domain" description="CdaR GGDEF-like" evidence="3">
    <location>
        <begin position="158"/>
        <end position="278"/>
    </location>
</feature>
<feature type="domain" description="PucR C-terminal helix-turn-helix" evidence="2">
    <location>
        <begin position="329"/>
        <end position="386"/>
    </location>
</feature>
<evidence type="ECO:0000259" key="3">
    <source>
        <dbReference type="Pfam" id="PF17853"/>
    </source>
</evidence>
<gene>
    <name evidence="4" type="ORF">E3O10_06395</name>
</gene>
<evidence type="ECO:0000313" key="5">
    <source>
        <dbReference type="Proteomes" id="UP000297654"/>
    </source>
</evidence>
<dbReference type="InterPro" id="IPR051448">
    <property type="entry name" value="CdaR-like_regulators"/>
</dbReference>